<sequence>MSEEDPGVEEWKRQTSAFDRVESVASGLSRPRSASYIASEAHVAENTARGHLERLVRMHVLVRETSEGTAVYAPDPLHTRMQAIRDLFEEHDHEGLLDLKAALQAEIRDWREEYGVDSPEALRTHGADADSPEETRAIARTANDWELASYRLGLVEEAIERYPEYGGNSRAVA</sequence>
<accession>A0ABD5MNN2</accession>
<reference evidence="1" key="1">
    <citation type="submission" date="2024-09" db="EMBL/GenBank/DDBJ databases">
        <authorList>
            <person name="Sun Q."/>
        </authorList>
    </citation>
    <scope>NUCLEOTIDE SEQUENCE [LARGE SCALE GENOMIC DNA]</scope>
    <source>
        <strain evidence="1">JCM 31273</strain>
    </source>
</reference>
<evidence type="ECO:0000313" key="2">
    <source>
        <dbReference type="Proteomes" id="UP001589595"/>
    </source>
</evidence>
<keyword evidence="2" id="KW-1185">Reference proteome</keyword>
<name>A0ABD5MNN2_9EURY</name>
<proteinExistence type="predicted"/>
<protein>
    <submittedName>
        <fullName evidence="1">ArsR family transcriptional regulator</fullName>
    </submittedName>
</protein>
<dbReference type="Pfam" id="PF24033">
    <property type="entry name" value="DUF7342"/>
    <property type="match status" value="1"/>
</dbReference>
<dbReference type="EMBL" id="JBHMAJ010000009">
    <property type="protein sequence ID" value="MFB9825443.1"/>
    <property type="molecule type" value="Genomic_DNA"/>
</dbReference>
<dbReference type="InterPro" id="IPR055766">
    <property type="entry name" value="DUF7342"/>
</dbReference>
<dbReference type="AlphaFoldDB" id="A0ABD5MNN2"/>
<evidence type="ECO:0000313" key="1">
    <source>
        <dbReference type="EMBL" id="MFB9825443.1"/>
    </source>
</evidence>
<organism evidence="1 2">
    <name type="scientific">Halobaculum roseum</name>
    <dbReference type="NCBI Taxonomy" id="2175149"/>
    <lineage>
        <taxon>Archaea</taxon>
        <taxon>Methanobacteriati</taxon>
        <taxon>Methanobacteriota</taxon>
        <taxon>Stenosarchaea group</taxon>
        <taxon>Halobacteria</taxon>
        <taxon>Halobacteriales</taxon>
        <taxon>Haloferacaceae</taxon>
        <taxon>Halobaculum</taxon>
    </lineage>
</organism>
<gene>
    <name evidence="1" type="ORF">ACFFOL_14830</name>
</gene>
<dbReference type="Proteomes" id="UP001589595">
    <property type="component" value="Unassembled WGS sequence"/>
</dbReference>
<dbReference type="RefSeq" id="WP_222921262.1">
    <property type="nucleotide sequence ID" value="NZ_CP082286.1"/>
</dbReference>
<dbReference type="GeneID" id="67211361"/>
<comment type="caution">
    <text evidence="1">The sequence shown here is derived from an EMBL/GenBank/DDBJ whole genome shotgun (WGS) entry which is preliminary data.</text>
</comment>